<dbReference type="GO" id="GO:0005886">
    <property type="term" value="C:plasma membrane"/>
    <property type="evidence" value="ECO:0007669"/>
    <property type="project" value="TreeGrafter"/>
</dbReference>
<dbReference type="InterPro" id="IPR000014">
    <property type="entry name" value="PAS"/>
</dbReference>
<dbReference type="EMBL" id="CP016027">
    <property type="protein sequence ID" value="ANJ67070.1"/>
    <property type="molecule type" value="Genomic_DNA"/>
</dbReference>
<dbReference type="InterPro" id="IPR035965">
    <property type="entry name" value="PAS-like_dom_sf"/>
</dbReference>
<dbReference type="FunFam" id="3.30.70.270:FF:000001">
    <property type="entry name" value="Diguanylate cyclase domain protein"/>
    <property type="match status" value="1"/>
</dbReference>
<dbReference type="InterPro" id="IPR000160">
    <property type="entry name" value="GGDEF_dom"/>
</dbReference>
<evidence type="ECO:0000256" key="1">
    <source>
        <dbReference type="ARBA" id="ARBA00001946"/>
    </source>
</evidence>
<evidence type="ECO:0000313" key="6">
    <source>
        <dbReference type="Proteomes" id="UP000078596"/>
    </source>
</evidence>
<dbReference type="Proteomes" id="UP000078596">
    <property type="component" value="Chromosome"/>
</dbReference>
<dbReference type="InterPro" id="IPR029787">
    <property type="entry name" value="Nucleotide_cyclase"/>
</dbReference>
<dbReference type="CDD" id="cd01949">
    <property type="entry name" value="GGDEF"/>
    <property type="match status" value="1"/>
</dbReference>
<dbReference type="Gene3D" id="3.30.70.270">
    <property type="match status" value="1"/>
</dbReference>
<dbReference type="NCBIfam" id="TIGR00254">
    <property type="entry name" value="GGDEF"/>
    <property type="match status" value="1"/>
</dbReference>
<accession>A0A191ZGT2</accession>
<dbReference type="GO" id="GO:1902201">
    <property type="term" value="P:negative regulation of bacterial-type flagellum-dependent cell motility"/>
    <property type="evidence" value="ECO:0007669"/>
    <property type="project" value="TreeGrafter"/>
</dbReference>
<dbReference type="InterPro" id="IPR013655">
    <property type="entry name" value="PAS_fold_3"/>
</dbReference>
<organism evidence="5 6">
    <name type="scientific">Halothiobacillus diazotrophicus</name>
    <dbReference type="NCBI Taxonomy" id="1860122"/>
    <lineage>
        <taxon>Bacteria</taxon>
        <taxon>Pseudomonadati</taxon>
        <taxon>Pseudomonadota</taxon>
        <taxon>Gammaproteobacteria</taxon>
        <taxon>Chromatiales</taxon>
        <taxon>Halothiobacillaceae</taxon>
        <taxon>Halothiobacillus</taxon>
    </lineage>
</organism>
<dbReference type="STRING" id="1860122.A9404_06450"/>
<dbReference type="InterPro" id="IPR050469">
    <property type="entry name" value="Diguanylate_Cyclase"/>
</dbReference>
<sequence>MDDFDINKERLELALEAAGLDLWENNLVTGEVTRKVSKIFAELGYGEHESGAYMDELFKLIHPDDIPVIRCAVESHVAGDSAQYRCEFRIRAKDGRWVWFANYGKIMDRHLETSGQRFIGVTFNIDDRKRREAELSAANRKLVRQNALLEKMNLMLQSLATTDPLTGIANRRQIMEVGVSEVQRALRLAHPLSLLVADIDLFKQVNDTWGHPTGDRVICAVADACLRSVRSDVDIVGRIGGEEFALILPETDGTNAQGLAERLRATVAALPISAAENAVLSVTLSIGVATLSPTCTSFRDLLIQADRALYGAKDSGRNCVHLLPA</sequence>
<evidence type="ECO:0000259" key="4">
    <source>
        <dbReference type="PROSITE" id="PS50887"/>
    </source>
</evidence>
<evidence type="ECO:0000313" key="5">
    <source>
        <dbReference type="EMBL" id="ANJ67070.1"/>
    </source>
</evidence>
<dbReference type="PROSITE" id="PS50887">
    <property type="entry name" value="GGDEF"/>
    <property type="match status" value="1"/>
</dbReference>
<name>A0A191ZGT2_9GAMM</name>
<dbReference type="GO" id="GO:0043709">
    <property type="term" value="P:cell adhesion involved in single-species biofilm formation"/>
    <property type="evidence" value="ECO:0007669"/>
    <property type="project" value="TreeGrafter"/>
</dbReference>
<dbReference type="SUPFAM" id="SSF55073">
    <property type="entry name" value="Nucleotide cyclase"/>
    <property type="match status" value="1"/>
</dbReference>
<dbReference type="OrthoDB" id="9805474at2"/>
<dbReference type="Gene3D" id="3.30.450.20">
    <property type="entry name" value="PAS domain"/>
    <property type="match status" value="1"/>
</dbReference>
<comment type="catalytic activity">
    <reaction evidence="3">
        <text>2 GTP = 3',3'-c-di-GMP + 2 diphosphate</text>
        <dbReference type="Rhea" id="RHEA:24898"/>
        <dbReference type="ChEBI" id="CHEBI:33019"/>
        <dbReference type="ChEBI" id="CHEBI:37565"/>
        <dbReference type="ChEBI" id="CHEBI:58805"/>
        <dbReference type="EC" id="2.7.7.65"/>
    </reaction>
</comment>
<dbReference type="AlphaFoldDB" id="A0A191ZGT2"/>
<dbReference type="KEGG" id="haz:A9404_06450"/>
<dbReference type="RefSeq" id="WP_066099432.1">
    <property type="nucleotide sequence ID" value="NZ_CP016027.1"/>
</dbReference>
<dbReference type="EC" id="2.7.7.65" evidence="2"/>
<dbReference type="PANTHER" id="PTHR45138">
    <property type="entry name" value="REGULATORY COMPONENTS OF SENSORY TRANSDUCTION SYSTEM"/>
    <property type="match status" value="1"/>
</dbReference>
<dbReference type="InterPro" id="IPR043128">
    <property type="entry name" value="Rev_trsase/Diguanyl_cyclase"/>
</dbReference>
<dbReference type="GO" id="GO:0052621">
    <property type="term" value="F:diguanylate cyclase activity"/>
    <property type="evidence" value="ECO:0007669"/>
    <property type="project" value="UniProtKB-EC"/>
</dbReference>
<gene>
    <name evidence="5" type="ORF">A9404_06450</name>
</gene>
<protein>
    <recommendedName>
        <fullName evidence="2">diguanylate cyclase</fullName>
        <ecNumber evidence="2">2.7.7.65</ecNumber>
    </recommendedName>
</protein>
<feature type="domain" description="GGDEF" evidence="4">
    <location>
        <begin position="190"/>
        <end position="325"/>
    </location>
</feature>
<dbReference type="SMART" id="SM00267">
    <property type="entry name" value="GGDEF"/>
    <property type="match status" value="1"/>
</dbReference>
<dbReference type="SUPFAM" id="SSF55785">
    <property type="entry name" value="PYP-like sensor domain (PAS domain)"/>
    <property type="match status" value="1"/>
</dbReference>
<proteinExistence type="predicted"/>
<reference evidence="5 6" key="1">
    <citation type="submission" date="2016-06" db="EMBL/GenBank/DDBJ databases">
        <title>Insight into the functional genes involving in sulfur oxidation in Pearl River water.</title>
        <authorList>
            <person name="Luo J."/>
            <person name="Tan X."/>
            <person name="Lin W."/>
        </authorList>
    </citation>
    <scope>NUCLEOTIDE SEQUENCE [LARGE SCALE GENOMIC DNA]</scope>
    <source>
        <strain evidence="5 6">LS2</strain>
    </source>
</reference>
<evidence type="ECO:0000256" key="2">
    <source>
        <dbReference type="ARBA" id="ARBA00012528"/>
    </source>
</evidence>
<dbReference type="Pfam" id="PF00990">
    <property type="entry name" value="GGDEF"/>
    <property type="match status" value="1"/>
</dbReference>
<evidence type="ECO:0000256" key="3">
    <source>
        <dbReference type="ARBA" id="ARBA00034247"/>
    </source>
</evidence>
<dbReference type="CDD" id="cd00130">
    <property type="entry name" value="PAS"/>
    <property type="match status" value="1"/>
</dbReference>
<dbReference type="PANTHER" id="PTHR45138:SF9">
    <property type="entry name" value="DIGUANYLATE CYCLASE DGCM-RELATED"/>
    <property type="match status" value="1"/>
</dbReference>
<comment type="cofactor">
    <cofactor evidence="1">
        <name>Mg(2+)</name>
        <dbReference type="ChEBI" id="CHEBI:18420"/>
    </cofactor>
</comment>
<keyword evidence="6" id="KW-1185">Reference proteome</keyword>
<dbReference type="Pfam" id="PF08447">
    <property type="entry name" value="PAS_3"/>
    <property type="match status" value="1"/>
</dbReference>